<evidence type="ECO:0000256" key="4">
    <source>
        <dbReference type="ARBA" id="ARBA00007573"/>
    </source>
</evidence>
<dbReference type="InterPro" id="IPR027417">
    <property type="entry name" value="P-loop_NTPase"/>
</dbReference>
<name>A0AAJ7FJL7_CEPCN</name>
<sequence length="366" mass="40673">MASNVQRTKSKIPFIPGTKPSAQNAQLLISTGIPSLDHVIGGGLPVGSILLIEEDTYNSYAKIMLKYFMAEGIVSSHSLLIASRDTKPTQLLAELPAVAVSSSTKSKTQATDEQMKIAWRYQNMKIVDASPTGGQVFGRFYDLTKTMDSADIEHADIIKWDGNDLKCKAESFENNAYVDLLKTVQETLKHGQFLVSDNPEKRKILRIAIQSLGSRLWLCNTEESTRCDLLKFLYCFRSLLRSSYAVATITVPAQNFDNTDALVERIEHLSDTAVRLESFAGSAKETNPIFRDYHGLLHIKKLSAFNTLAPHNPESTDLAFKLRRKKFVIEVLHLPPELDDTAQREQDDSSAIGSCGSGNSKKLLEF</sequence>
<comment type="pathway">
    <text evidence="3">tRNA modification; 5-methoxycarbonylmethyl-2-thiouridine-tRNA biosynthesis.</text>
</comment>
<feature type="region of interest" description="Disordered" evidence="9">
    <location>
        <begin position="339"/>
        <end position="366"/>
    </location>
</feature>
<dbReference type="FunFam" id="3.40.50.300:FF:003211">
    <property type="entry name" value="Elongator complex protein, putative"/>
    <property type="match status" value="1"/>
</dbReference>
<dbReference type="KEGG" id="ccin:107267620"/>
<dbReference type="Pfam" id="PF05625">
    <property type="entry name" value="PAXNEB"/>
    <property type="match status" value="1"/>
</dbReference>
<evidence type="ECO:0000256" key="6">
    <source>
        <dbReference type="ARBA" id="ARBA00022490"/>
    </source>
</evidence>
<protein>
    <recommendedName>
        <fullName evidence="5">Elongator complex protein 4</fullName>
    </recommendedName>
</protein>
<keyword evidence="6" id="KW-0963">Cytoplasm</keyword>
<evidence type="ECO:0000313" key="10">
    <source>
        <dbReference type="Proteomes" id="UP000694920"/>
    </source>
</evidence>
<comment type="subcellular location">
    <subcellularLocation>
        <location evidence="2">Cytoplasm</location>
    </subcellularLocation>
    <subcellularLocation>
        <location evidence="1">Nucleus</location>
    </subcellularLocation>
</comment>
<keyword evidence="8" id="KW-0539">Nucleus</keyword>
<evidence type="ECO:0000313" key="11">
    <source>
        <dbReference type="RefSeq" id="XP_015595052.1"/>
    </source>
</evidence>
<evidence type="ECO:0000256" key="2">
    <source>
        <dbReference type="ARBA" id="ARBA00004496"/>
    </source>
</evidence>
<dbReference type="GO" id="GO:0005737">
    <property type="term" value="C:cytoplasm"/>
    <property type="evidence" value="ECO:0007669"/>
    <property type="project" value="UniProtKB-SubCell"/>
</dbReference>
<dbReference type="GO" id="GO:0033588">
    <property type="term" value="C:elongator holoenzyme complex"/>
    <property type="evidence" value="ECO:0007669"/>
    <property type="project" value="InterPro"/>
</dbReference>
<dbReference type="AlphaFoldDB" id="A0AAJ7FJL7"/>
<evidence type="ECO:0000256" key="8">
    <source>
        <dbReference type="ARBA" id="ARBA00023242"/>
    </source>
</evidence>
<evidence type="ECO:0000256" key="9">
    <source>
        <dbReference type="SAM" id="MobiDB-lite"/>
    </source>
</evidence>
<evidence type="ECO:0000256" key="3">
    <source>
        <dbReference type="ARBA" id="ARBA00005043"/>
    </source>
</evidence>
<proteinExistence type="inferred from homology"/>
<dbReference type="Gene3D" id="3.40.50.300">
    <property type="entry name" value="P-loop containing nucleotide triphosphate hydrolases"/>
    <property type="match status" value="1"/>
</dbReference>
<dbReference type="InterPro" id="IPR008728">
    <property type="entry name" value="Elongator_complex_protein_4"/>
</dbReference>
<dbReference type="CDD" id="cd19494">
    <property type="entry name" value="Elp4"/>
    <property type="match status" value="1"/>
</dbReference>
<evidence type="ECO:0000256" key="7">
    <source>
        <dbReference type="ARBA" id="ARBA00022694"/>
    </source>
</evidence>
<dbReference type="RefSeq" id="XP_015595052.1">
    <property type="nucleotide sequence ID" value="XM_015739566.2"/>
</dbReference>
<evidence type="ECO:0000256" key="1">
    <source>
        <dbReference type="ARBA" id="ARBA00004123"/>
    </source>
</evidence>
<dbReference type="PANTHER" id="PTHR12896">
    <property type="entry name" value="PAX6 NEIGHBOR PROTEIN PAXNEB"/>
    <property type="match status" value="1"/>
</dbReference>
<gene>
    <name evidence="11" type="primary">LOC107267620</name>
</gene>
<dbReference type="GO" id="GO:0008023">
    <property type="term" value="C:transcription elongation factor complex"/>
    <property type="evidence" value="ECO:0007669"/>
    <property type="project" value="TreeGrafter"/>
</dbReference>
<accession>A0AAJ7FJL7</accession>
<dbReference type="Proteomes" id="UP000694920">
    <property type="component" value="Unplaced"/>
</dbReference>
<dbReference type="CTD" id="26610"/>
<keyword evidence="10" id="KW-1185">Reference proteome</keyword>
<comment type="similarity">
    <text evidence="4">Belongs to the ELP4 family.</text>
</comment>
<organism evidence="10 11">
    <name type="scientific">Cephus cinctus</name>
    <name type="common">Wheat stem sawfly</name>
    <dbReference type="NCBI Taxonomy" id="211228"/>
    <lineage>
        <taxon>Eukaryota</taxon>
        <taxon>Metazoa</taxon>
        <taxon>Ecdysozoa</taxon>
        <taxon>Arthropoda</taxon>
        <taxon>Hexapoda</taxon>
        <taxon>Insecta</taxon>
        <taxon>Pterygota</taxon>
        <taxon>Neoptera</taxon>
        <taxon>Endopterygota</taxon>
        <taxon>Hymenoptera</taxon>
        <taxon>Cephoidea</taxon>
        <taxon>Cephidae</taxon>
        <taxon>Cephus</taxon>
    </lineage>
</organism>
<dbReference type="PANTHER" id="PTHR12896:SF1">
    <property type="entry name" value="ELONGATOR COMPLEX PROTEIN 4"/>
    <property type="match status" value="1"/>
</dbReference>
<keyword evidence="7" id="KW-0819">tRNA processing</keyword>
<reference evidence="11" key="1">
    <citation type="submission" date="2025-08" db="UniProtKB">
        <authorList>
            <consortium name="RefSeq"/>
        </authorList>
    </citation>
    <scope>IDENTIFICATION</scope>
</reference>
<feature type="compositionally biased region" description="Polar residues" evidence="9">
    <location>
        <begin position="349"/>
        <end position="360"/>
    </location>
</feature>
<dbReference type="GeneID" id="107267620"/>
<evidence type="ECO:0000256" key="5">
    <source>
        <dbReference type="ARBA" id="ARBA00020265"/>
    </source>
</evidence>
<dbReference type="GO" id="GO:0002098">
    <property type="term" value="P:tRNA wobble uridine modification"/>
    <property type="evidence" value="ECO:0007669"/>
    <property type="project" value="InterPro"/>
</dbReference>